<dbReference type="Pfam" id="PF22205">
    <property type="entry name" value="Csm6_6H"/>
    <property type="match status" value="1"/>
</dbReference>
<gene>
    <name evidence="3" type="ORF">ACETAC_01310</name>
</gene>
<dbReference type="Pfam" id="PF09670">
    <property type="entry name" value="Cas_Cas02710"/>
    <property type="match status" value="1"/>
</dbReference>
<evidence type="ECO:0000259" key="1">
    <source>
        <dbReference type="Pfam" id="PF22205"/>
    </source>
</evidence>
<feature type="domain" description="Card1 CARF" evidence="2">
    <location>
        <begin position="77"/>
        <end position="169"/>
    </location>
</feature>
<dbReference type="KEGG" id="aaut:ACETAC_01310"/>
<accession>A0A975GAY3</accession>
<dbReference type="SUPFAM" id="SSF52980">
    <property type="entry name" value="Restriction endonuclease-like"/>
    <property type="match status" value="1"/>
</dbReference>
<name>A0A975GAY3_9THEO</name>
<keyword evidence="4" id="KW-1185">Reference proteome</keyword>
<feature type="domain" description="Csm6 6H" evidence="1">
    <location>
        <begin position="195"/>
        <end position="260"/>
    </location>
</feature>
<dbReference type="InterPro" id="IPR056339">
    <property type="entry name" value="CARF_Card1"/>
</dbReference>
<reference evidence="3" key="1">
    <citation type="submission" date="2020-08" db="EMBL/GenBank/DDBJ databases">
        <title>Genomic insights into the carbon and energy metabolism of the first obligate autotrophic acetogenic bacterium Aceticella autotrophica gen. nov., sp. nov.</title>
        <authorList>
            <person name="Toshchakov S.V."/>
            <person name="Elcheninov A.G."/>
            <person name="Kublanov I.V."/>
            <person name="Frolov E.N."/>
            <person name="Lebedinsky A.V."/>
        </authorList>
    </citation>
    <scope>NUCLEOTIDE SEQUENCE</scope>
    <source>
        <strain evidence="3">3443-3Ac</strain>
    </source>
</reference>
<dbReference type="InterPro" id="IPR054008">
    <property type="entry name" value="Csm6_6H"/>
</dbReference>
<dbReference type="Proteomes" id="UP000671913">
    <property type="component" value="Chromosome"/>
</dbReference>
<dbReference type="NCBIfam" id="TIGR02710">
    <property type="entry name" value="TIGR02710 family CRISPR-associated CARF protein"/>
    <property type="match status" value="1"/>
</dbReference>
<dbReference type="EMBL" id="CP060096">
    <property type="protein sequence ID" value="QSZ27582.1"/>
    <property type="molecule type" value="Genomic_DNA"/>
</dbReference>
<evidence type="ECO:0000313" key="3">
    <source>
        <dbReference type="EMBL" id="QSZ27582.1"/>
    </source>
</evidence>
<dbReference type="Pfam" id="PF23400">
    <property type="entry name" value="CARF_Card1"/>
    <property type="match status" value="1"/>
</dbReference>
<protein>
    <submittedName>
        <fullName evidence="3">TIGR02710 family CRISPR-associated protein</fullName>
    </submittedName>
</protein>
<proteinExistence type="predicted"/>
<evidence type="ECO:0000313" key="4">
    <source>
        <dbReference type="Proteomes" id="UP000671913"/>
    </source>
</evidence>
<organism evidence="3 4">
    <name type="scientific">Aceticella autotrophica</name>
    <dbReference type="NCBI Taxonomy" id="2755338"/>
    <lineage>
        <taxon>Bacteria</taxon>
        <taxon>Bacillati</taxon>
        <taxon>Bacillota</taxon>
        <taxon>Clostridia</taxon>
        <taxon>Thermoanaerobacterales</taxon>
        <taxon>Thermoanaerobacteraceae</taxon>
        <taxon>Aceticella</taxon>
    </lineage>
</organism>
<dbReference type="RefSeq" id="WP_284680284.1">
    <property type="nucleotide sequence ID" value="NZ_CP060096.1"/>
</dbReference>
<dbReference type="Gene3D" id="3.40.50.10770">
    <property type="entry name" value="Hypothetical protein VC1899 like domain (Restriction endonuclease-like)"/>
    <property type="match status" value="1"/>
</dbReference>
<dbReference type="InterPro" id="IPR011335">
    <property type="entry name" value="Restrct_endonuc-II-like"/>
</dbReference>
<dbReference type="AlphaFoldDB" id="A0A975GAY3"/>
<evidence type="ECO:0000259" key="2">
    <source>
        <dbReference type="Pfam" id="PF23400"/>
    </source>
</evidence>
<sequence length="483" mass="56747">MEDKLDVCDDELEKKKEEWKVKQAKDAEDYYYKEIFPLVKKNFELCTCSTYQNKYENLIISLGLSFEPLVLTITALKPEKILFLHTRDSNKNLDKVIELTGLSPSQYITEEIIKDDPADIYRTLKKVYVNRWKSPDKTVIDFTGGTKAMSAGMAMAGAYFKIDLIYVASEYDSKMRKPVPGTEELKIVEDPYKVFGDLEKEKGIALFNRNDFVSAGKIFSELERRVAERDYAFYKSLSNIYYLWDCMSFHECIEKFEELFSAINSWKPIEKDLEAYKYYNALHQQYELIKPLEAISLNDKNDECKYIKDKNFYVPLIFSIYANALRRGKEGKYDVAILLLYRVLELIAQVRLASYEFNVSSPDYSVFSKSEEELLSEMNENIKPFKNFREYGDLPRSNMALFDAYVLIKAIGDKLMENIKIKLIYFKVQLRNKSIFAHGFKILQDKDFNNFHEIVKRILTSFCEINDIDFENTYKNYEFIELC</sequence>
<dbReference type="InterPro" id="IPR014082">
    <property type="entry name" value="CRISPR-assoc_prot_Cas02710"/>
</dbReference>